<dbReference type="Proteomes" id="UP001172778">
    <property type="component" value="Unassembled WGS sequence"/>
</dbReference>
<keyword evidence="3" id="KW-0238">DNA-binding</keyword>
<accession>A0ABT7E2P9</accession>
<dbReference type="InterPro" id="IPR036388">
    <property type="entry name" value="WH-like_DNA-bd_sf"/>
</dbReference>
<comment type="caution">
    <text evidence="6">The sequence shown here is derived from an EMBL/GenBank/DDBJ whole genome shotgun (WGS) entry which is preliminary data.</text>
</comment>
<evidence type="ECO:0000259" key="5">
    <source>
        <dbReference type="PROSITE" id="PS50931"/>
    </source>
</evidence>
<dbReference type="Gene3D" id="1.10.10.10">
    <property type="entry name" value="Winged helix-like DNA-binding domain superfamily/Winged helix DNA-binding domain"/>
    <property type="match status" value="1"/>
</dbReference>
<keyword evidence="4" id="KW-0804">Transcription</keyword>
<dbReference type="Pfam" id="PF03466">
    <property type="entry name" value="LysR_substrate"/>
    <property type="match status" value="1"/>
</dbReference>
<dbReference type="PANTHER" id="PTHR30579:SF2">
    <property type="entry name" value="HTH-TYPE TRANSCRIPTIONAL REGULATOR ARGP"/>
    <property type="match status" value="1"/>
</dbReference>
<dbReference type="RefSeq" id="WP_284102904.1">
    <property type="nucleotide sequence ID" value="NZ_JARRAF010000042.1"/>
</dbReference>
<dbReference type="PROSITE" id="PS50931">
    <property type="entry name" value="HTH_LYSR"/>
    <property type="match status" value="1"/>
</dbReference>
<organism evidence="6 7">
    <name type="scientific">Parachitinimonas caeni</name>
    <dbReference type="NCBI Taxonomy" id="3031301"/>
    <lineage>
        <taxon>Bacteria</taxon>
        <taxon>Pseudomonadati</taxon>
        <taxon>Pseudomonadota</taxon>
        <taxon>Betaproteobacteria</taxon>
        <taxon>Neisseriales</taxon>
        <taxon>Chitinibacteraceae</taxon>
        <taxon>Parachitinimonas</taxon>
    </lineage>
</organism>
<dbReference type="InterPro" id="IPR005119">
    <property type="entry name" value="LysR_subst-bd"/>
</dbReference>
<dbReference type="Gene3D" id="3.40.190.290">
    <property type="match status" value="1"/>
</dbReference>
<dbReference type="InterPro" id="IPR017685">
    <property type="entry name" value="ArgP"/>
</dbReference>
<protein>
    <submittedName>
        <fullName evidence="6">LysR family transcriptional regulator ArgP</fullName>
    </submittedName>
</protein>
<dbReference type="Pfam" id="PF00126">
    <property type="entry name" value="HTH_1"/>
    <property type="match status" value="1"/>
</dbReference>
<dbReference type="SUPFAM" id="SSF46785">
    <property type="entry name" value="Winged helix' DNA-binding domain"/>
    <property type="match status" value="1"/>
</dbReference>
<name>A0ABT7E2P9_9NEIS</name>
<dbReference type="EMBL" id="JARRAF010000042">
    <property type="protein sequence ID" value="MDK2126585.1"/>
    <property type="molecule type" value="Genomic_DNA"/>
</dbReference>
<sequence>MNLDYKLLDALAAVIREGSFDKAARQLNLTQSAVSQRVKLLEQQLGQILLVRSNPPTPTAVGQQLLRHAEQVRLMEGELLADIRPAVASGYERITIGANADSLATWLLAALAPLLASEQLLIELVLEDQDYTHELLRDGTVAGCISTLQRPMQGCEVMYLGAMRYRCVAAPAFVERHFAAGVSADSLLAAPAVIYNRKDDLHRVFLETCFPLQDPDYAHHTLPSSQAFLDAPLAGIGYALVPELQLTDHLDRGTLIDLLPGRYIDVALYWHYWSRQPARLKRLGAALWQGCRPLRPESHLND</sequence>
<gene>
    <name evidence="6" type="ORF">PZA18_21305</name>
</gene>
<dbReference type="PANTHER" id="PTHR30579">
    <property type="entry name" value="TRANSCRIPTIONAL REGULATOR"/>
    <property type="match status" value="1"/>
</dbReference>
<feature type="domain" description="HTH lysR-type" evidence="5">
    <location>
        <begin position="3"/>
        <end position="59"/>
    </location>
</feature>
<evidence type="ECO:0000256" key="2">
    <source>
        <dbReference type="ARBA" id="ARBA00023015"/>
    </source>
</evidence>
<dbReference type="PRINTS" id="PR00039">
    <property type="entry name" value="HTHLYSR"/>
</dbReference>
<keyword evidence="2" id="KW-0805">Transcription regulation</keyword>
<dbReference type="InterPro" id="IPR036390">
    <property type="entry name" value="WH_DNA-bd_sf"/>
</dbReference>
<dbReference type="NCBIfam" id="NF009888">
    <property type="entry name" value="PRK13348.1"/>
    <property type="match status" value="1"/>
</dbReference>
<evidence type="ECO:0000256" key="3">
    <source>
        <dbReference type="ARBA" id="ARBA00023125"/>
    </source>
</evidence>
<reference evidence="6" key="1">
    <citation type="submission" date="2023-03" db="EMBL/GenBank/DDBJ databases">
        <title>Chitinimonas shenzhenensis gen. nov., sp. nov., a novel member of family Burkholderiaceae isolated from activated sludge collected in Shen Zhen, China.</title>
        <authorList>
            <person name="Wang X."/>
        </authorList>
    </citation>
    <scope>NUCLEOTIDE SEQUENCE</scope>
    <source>
        <strain evidence="6">DQS-5</strain>
    </source>
</reference>
<evidence type="ECO:0000313" key="6">
    <source>
        <dbReference type="EMBL" id="MDK2126585.1"/>
    </source>
</evidence>
<dbReference type="SUPFAM" id="SSF53850">
    <property type="entry name" value="Periplasmic binding protein-like II"/>
    <property type="match status" value="1"/>
</dbReference>
<evidence type="ECO:0000313" key="7">
    <source>
        <dbReference type="Proteomes" id="UP001172778"/>
    </source>
</evidence>
<dbReference type="InterPro" id="IPR050176">
    <property type="entry name" value="LTTR"/>
</dbReference>
<dbReference type="NCBIfam" id="NF002964">
    <property type="entry name" value="PRK03635.1"/>
    <property type="match status" value="1"/>
</dbReference>
<dbReference type="InterPro" id="IPR000847">
    <property type="entry name" value="LysR_HTH_N"/>
</dbReference>
<dbReference type="NCBIfam" id="TIGR03298">
    <property type="entry name" value="argP"/>
    <property type="match status" value="1"/>
</dbReference>
<evidence type="ECO:0000256" key="4">
    <source>
        <dbReference type="ARBA" id="ARBA00023163"/>
    </source>
</evidence>
<proteinExistence type="inferred from homology"/>
<evidence type="ECO:0000256" key="1">
    <source>
        <dbReference type="ARBA" id="ARBA00009437"/>
    </source>
</evidence>
<comment type="similarity">
    <text evidence="1">Belongs to the LysR transcriptional regulatory family.</text>
</comment>
<keyword evidence="7" id="KW-1185">Reference proteome</keyword>